<evidence type="ECO:0008006" key="5">
    <source>
        <dbReference type="Google" id="ProtNLM"/>
    </source>
</evidence>
<dbReference type="Proteomes" id="UP001611397">
    <property type="component" value="Unassembled WGS sequence"/>
</dbReference>
<feature type="chain" id="PRO_5045538101" description="Lipoprotein" evidence="2">
    <location>
        <begin position="22"/>
        <end position="265"/>
    </location>
</feature>
<dbReference type="EMBL" id="JBIRWM010000015">
    <property type="protein sequence ID" value="MFI2159665.1"/>
    <property type="molecule type" value="Genomic_DNA"/>
</dbReference>
<keyword evidence="2" id="KW-0732">Signal</keyword>
<evidence type="ECO:0000313" key="4">
    <source>
        <dbReference type="Proteomes" id="UP001611397"/>
    </source>
</evidence>
<organism evidence="3 4">
    <name type="scientific">Streptomyces olivaceoviridis</name>
    <name type="common">Streptomyces corchorusii</name>
    <dbReference type="NCBI Taxonomy" id="1921"/>
    <lineage>
        <taxon>Bacteria</taxon>
        <taxon>Bacillati</taxon>
        <taxon>Actinomycetota</taxon>
        <taxon>Actinomycetes</taxon>
        <taxon>Kitasatosporales</taxon>
        <taxon>Streptomycetaceae</taxon>
        <taxon>Streptomyces</taxon>
    </lineage>
</organism>
<proteinExistence type="predicted"/>
<evidence type="ECO:0000313" key="3">
    <source>
        <dbReference type="EMBL" id="MFI2159665.1"/>
    </source>
</evidence>
<accession>A0ABW7VG31</accession>
<feature type="signal peptide" evidence="2">
    <location>
        <begin position="1"/>
        <end position="21"/>
    </location>
</feature>
<protein>
    <recommendedName>
        <fullName evidence="5">Lipoprotein</fullName>
    </recommendedName>
</protein>
<gene>
    <name evidence="3" type="ORF">ACH49L_28910</name>
</gene>
<dbReference type="PROSITE" id="PS51257">
    <property type="entry name" value="PROKAR_LIPOPROTEIN"/>
    <property type="match status" value="1"/>
</dbReference>
<reference evidence="3 4" key="1">
    <citation type="submission" date="2024-10" db="EMBL/GenBank/DDBJ databases">
        <title>The Natural Products Discovery Center: Release of the First 8490 Sequenced Strains for Exploring Actinobacteria Biosynthetic Diversity.</title>
        <authorList>
            <person name="Kalkreuter E."/>
            <person name="Kautsar S.A."/>
            <person name="Yang D."/>
            <person name="Bader C.D."/>
            <person name="Teijaro C.N."/>
            <person name="Fluegel L."/>
            <person name="Davis C.M."/>
            <person name="Simpson J.R."/>
            <person name="Lauterbach L."/>
            <person name="Steele A.D."/>
            <person name="Gui C."/>
            <person name="Meng S."/>
            <person name="Li G."/>
            <person name="Viehrig K."/>
            <person name="Ye F."/>
            <person name="Su P."/>
            <person name="Kiefer A.F."/>
            <person name="Nichols A."/>
            <person name="Cepeda A.J."/>
            <person name="Yan W."/>
            <person name="Fan B."/>
            <person name="Jiang Y."/>
            <person name="Adhikari A."/>
            <person name="Zheng C.-J."/>
            <person name="Schuster L."/>
            <person name="Cowan T.M."/>
            <person name="Smanski M.J."/>
            <person name="Chevrette M.G."/>
            <person name="De Carvalho L.P.S."/>
            <person name="Shen B."/>
        </authorList>
    </citation>
    <scope>NUCLEOTIDE SEQUENCE [LARGE SCALE GENOMIC DNA]</scope>
    <source>
        <strain evidence="3 4">NPDC020295</strain>
    </source>
</reference>
<evidence type="ECO:0000256" key="1">
    <source>
        <dbReference type="SAM" id="MobiDB-lite"/>
    </source>
</evidence>
<keyword evidence="4" id="KW-1185">Reference proteome</keyword>
<dbReference type="RefSeq" id="WP_244218191.1">
    <property type="nucleotide sequence ID" value="NZ_JBIRUT010000003.1"/>
</dbReference>
<name>A0ABW7VG31_STROI</name>
<sequence length="265" mass="26757">MKRSSGVRLCATAAVSALSLALLTGCGDGGSKDSGDAKGPDAAKPAAKALSAAELKKLIIAKGDVPGYEVGPVEGGIPDRGKATSDDAKCRPVLQAFTGIAPGEPAADTSRMATQDKKKDPTDDATSLDDLADGKFEDAINESMDLDVTVVTLASYDGDGAEQALKSVSDAVKACAGGFSGEQDGEKGTFTKVAEEKSSGTGDASVAFTATNDAGKDGALPLHAEVVRHGNTLATYTTINIGAMMSKKAYTVSAPVVKAQAAKLK</sequence>
<comment type="caution">
    <text evidence="3">The sequence shown here is derived from an EMBL/GenBank/DDBJ whole genome shotgun (WGS) entry which is preliminary data.</text>
</comment>
<evidence type="ECO:0000256" key="2">
    <source>
        <dbReference type="SAM" id="SignalP"/>
    </source>
</evidence>
<feature type="region of interest" description="Disordered" evidence="1">
    <location>
        <begin position="99"/>
        <end position="130"/>
    </location>
</feature>